<dbReference type="GO" id="GO:0033736">
    <property type="term" value="F:L-lysine 6-oxidase activity"/>
    <property type="evidence" value="ECO:0007669"/>
    <property type="project" value="InterPro"/>
</dbReference>
<keyword evidence="5" id="KW-1185">Reference proteome</keyword>
<evidence type="ECO:0000259" key="3">
    <source>
        <dbReference type="Pfam" id="PF18417"/>
    </source>
</evidence>
<reference evidence="4 5" key="1">
    <citation type="journal article" date="2015" name="BMC Genomics">
        <title>Genome mining reveals unlocked bioactive potential of marine Gram-negative bacteria.</title>
        <authorList>
            <person name="Machado H."/>
            <person name="Sonnenschein E.C."/>
            <person name="Melchiorsen J."/>
            <person name="Gram L."/>
        </authorList>
    </citation>
    <scope>NUCLEOTIDE SEQUENCE [LARGE SCALE GENOMIC DNA]</scope>
    <source>
        <strain evidence="4 5">S2471</strain>
    </source>
</reference>
<feature type="region of interest" description="Disordered" evidence="1">
    <location>
        <begin position="701"/>
        <end position="722"/>
    </location>
</feature>
<dbReference type="InterPro" id="IPR033797">
    <property type="entry name" value="LodA"/>
</dbReference>
<accession>A0A0F4QH30</accession>
<dbReference type="PATRIC" id="fig|43658.5.peg.4041"/>
<feature type="domain" description="L-Lysine epsilon oxidase N-terminal" evidence="2">
    <location>
        <begin position="9"/>
        <end position="322"/>
    </location>
</feature>
<evidence type="ECO:0000313" key="4">
    <source>
        <dbReference type="EMBL" id="KJZ06595.1"/>
    </source>
</evidence>
<gene>
    <name evidence="4" type="ORF">TW77_19090</name>
</gene>
<dbReference type="Pfam" id="PF18417">
    <property type="entry name" value="LodA_C"/>
    <property type="match status" value="1"/>
</dbReference>
<comment type="caution">
    <text evidence="4">The sequence shown here is derived from an EMBL/GenBank/DDBJ whole genome shotgun (WGS) entry which is preliminary data.</text>
</comment>
<evidence type="ECO:0000256" key="1">
    <source>
        <dbReference type="SAM" id="MobiDB-lite"/>
    </source>
</evidence>
<dbReference type="EMBL" id="JXYA01000047">
    <property type="protein sequence ID" value="KJZ06595.1"/>
    <property type="molecule type" value="Genomic_DNA"/>
</dbReference>
<dbReference type="RefSeq" id="WP_046006564.1">
    <property type="nucleotide sequence ID" value="NZ_JXYA01000047.1"/>
</dbReference>
<evidence type="ECO:0000259" key="2">
    <source>
        <dbReference type="Pfam" id="PF17990"/>
    </source>
</evidence>
<evidence type="ECO:0008006" key="6">
    <source>
        <dbReference type="Google" id="ProtNLM"/>
    </source>
</evidence>
<dbReference type="OrthoDB" id="336698at2"/>
<name>A0A0F4QH30_9GAMM</name>
<sequence>MSKTLFKIHPAIGIARVGNSEEYYLAPESIAALPQPGKPQKTTGGLPLDPATDKVITSSQLRDKHGAFKRQAARFRVFAYTGVEQPSYPEQGECQELTVGACFEGKTVINIKWCVHLANKKSAWFVNDDDHGVVAYENGNVPVLRNLSEGLDPYNETRLSRLVIDAGPRVVDRENTQAEFDNSEVAAYLKDGNKVEVADYPKSFPYMHFDYLDIPKKNEQVHSAQFKIEDVVERSDMHKPRTACGITSLGELHTDDKGRLIVAGGYGKAVGWRLDSKDKPVPIEGPVNNDQWFDDTSDGPVTAVVEFDDGSIEEVFGGWAVVTDPSYAPQTLNVVSLFDEAYDTFVRKLNLQPELYHDGKFNPDYKPAFDDHIRPIFKATGQQLWNAYLPEIAIQAHKSVDAITAEDDPDSTILAGLAYIRQPNPGTEATWRSQSIDEGAPLMPLALGDSSAAGGKPFLTPTITQYQFLHSWSNHNYVHGSTQKLSEGEYLDRATLQNCLGGRFSPGIDMTWIIREPAMYQDWLTGAGPFRIKHKPLNYTNVHTDKPFLGLGWIPQHEDVEHLGLEPGDATKFMALPWHADYNSCAIHQTSPNELNSETLYWSWPAQRPVTVYVAEDYDISSDELPAPRYSVRGPGTYPQENSPQDKHDLANAGRFWEYREMLTKWDDIGVVVQGTVIDDGKPYPDEVYLEVESRLSNYEPELADPTPWPMIGGNGTATKKK</sequence>
<protein>
    <recommendedName>
        <fullName evidence="6">L-lysine 6-oxidase</fullName>
    </recommendedName>
</protein>
<dbReference type="InterPro" id="IPR041168">
    <property type="entry name" value="LodA_N"/>
</dbReference>
<feature type="domain" description="L-lysine epsilon oxidase C-terminal" evidence="3">
    <location>
        <begin position="444"/>
        <end position="596"/>
    </location>
</feature>
<feature type="region of interest" description="Disordered" evidence="1">
    <location>
        <begin position="625"/>
        <end position="649"/>
    </location>
</feature>
<dbReference type="CDD" id="cd14732">
    <property type="entry name" value="LodA"/>
    <property type="match status" value="1"/>
</dbReference>
<proteinExistence type="predicted"/>
<organism evidence="4 5">
    <name type="scientific">Pseudoalteromonas rubra</name>
    <dbReference type="NCBI Taxonomy" id="43658"/>
    <lineage>
        <taxon>Bacteria</taxon>
        <taxon>Pseudomonadati</taxon>
        <taxon>Pseudomonadota</taxon>
        <taxon>Gammaproteobacteria</taxon>
        <taxon>Alteromonadales</taxon>
        <taxon>Pseudoalteromonadaceae</taxon>
        <taxon>Pseudoalteromonas</taxon>
    </lineage>
</organism>
<dbReference type="AlphaFoldDB" id="A0A0F4QH30"/>
<dbReference type="GO" id="GO:0031640">
    <property type="term" value="P:killing of cells of another organism"/>
    <property type="evidence" value="ECO:0007669"/>
    <property type="project" value="InterPro"/>
</dbReference>
<dbReference type="Proteomes" id="UP000033452">
    <property type="component" value="Unassembled WGS sequence"/>
</dbReference>
<evidence type="ECO:0000313" key="5">
    <source>
        <dbReference type="Proteomes" id="UP000033452"/>
    </source>
</evidence>
<dbReference type="InterPro" id="IPR041173">
    <property type="entry name" value="LodA_C"/>
</dbReference>
<dbReference type="GO" id="GO:1900191">
    <property type="term" value="P:negative regulation of single-species biofilm formation"/>
    <property type="evidence" value="ECO:0007669"/>
    <property type="project" value="InterPro"/>
</dbReference>
<dbReference type="Pfam" id="PF17990">
    <property type="entry name" value="LodA_N"/>
    <property type="match status" value="1"/>
</dbReference>